<dbReference type="Proteomes" id="UP001162640">
    <property type="component" value="Unassembled WGS sequence"/>
</dbReference>
<proteinExistence type="predicted"/>
<dbReference type="AlphaFoldDB" id="A0A9W7DRF3"/>
<dbReference type="Pfam" id="PF13424">
    <property type="entry name" value="TPR_12"/>
    <property type="match status" value="1"/>
</dbReference>
<reference evidence="5" key="1">
    <citation type="journal article" date="2023" name="Commun. Biol.">
        <title>Genome analysis of Parmales, the sister group of diatoms, reveals the evolutionary specialization of diatoms from phago-mixotrophs to photoautotrophs.</title>
        <authorList>
            <person name="Ban H."/>
            <person name="Sato S."/>
            <person name="Yoshikawa S."/>
            <person name="Yamada K."/>
            <person name="Nakamura Y."/>
            <person name="Ichinomiya M."/>
            <person name="Sato N."/>
            <person name="Blanc-Mathieu R."/>
            <person name="Endo H."/>
            <person name="Kuwata A."/>
            <person name="Ogata H."/>
        </authorList>
    </citation>
    <scope>NUCLEOTIDE SEQUENCE [LARGE SCALE GENOMIC DNA]</scope>
</reference>
<accession>A0A9W7DRF3</accession>
<protein>
    <recommendedName>
        <fullName evidence="6">Kinesin light chain</fullName>
    </recommendedName>
</protein>
<evidence type="ECO:0000313" key="5">
    <source>
        <dbReference type="Proteomes" id="UP001162640"/>
    </source>
</evidence>
<dbReference type="InterPro" id="IPR011990">
    <property type="entry name" value="TPR-like_helical_dom_sf"/>
</dbReference>
<dbReference type="PANTHER" id="PTHR45641">
    <property type="entry name" value="TETRATRICOPEPTIDE REPEAT PROTEIN (AFU_ORTHOLOGUE AFUA_6G03870)"/>
    <property type="match status" value="1"/>
</dbReference>
<sequence length="341" mass="39311">MEFFYVLEIVGGRGVHHNVRVNLETQVLVITRSEDLLKLRALAKLCSKEFFDDPSLLVVAWRRILEVLELAMPPVAEKKIRGKKKKQQRKKNDPRKLEVLDTCHALGRTCGFVGDFDDARRYYKRAKEGYEEQLGRDSEMALGVTSGLIMATDDDGRIIEKLRYSLKRCERALGEENVVTLDTLNQLGNKLDESREYEEAIRVHERCLAGRTNVLGEDHKDMLGSLNNLGVVYGKLRNYKKTMEYFERALKGLERMLGKKYPSTLDRVFNIAIVYDNGFEDYGKAEELYERALEGYEQFGKDHKRTKNCAEPFALCLKFNGNSERLTQLISSYPCLNENEE</sequence>
<feature type="repeat" description="TPR" evidence="3">
    <location>
        <begin position="223"/>
        <end position="256"/>
    </location>
</feature>
<evidence type="ECO:0000313" key="4">
    <source>
        <dbReference type="EMBL" id="GMH51962.1"/>
    </source>
</evidence>
<gene>
    <name evidence="4" type="ORF">TL16_g01126</name>
</gene>
<evidence type="ECO:0000256" key="3">
    <source>
        <dbReference type="PROSITE-ProRule" id="PRU00339"/>
    </source>
</evidence>
<evidence type="ECO:0008006" key="6">
    <source>
        <dbReference type="Google" id="ProtNLM"/>
    </source>
</evidence>
<comment type="caution">
    <text evidence="4">The sequence shown here is derived from an EMBL/GenBank/DDBJ whole genome shotgun (WGS) entry which is preliminary data.</text>
</comment>
<dbReference type="Gene3D" id="1.25.40.10">
    <property type="entry name" value="Tetratricopeptide repeat domain"/>
    <property type="match status" value="2"/>
</dbReference>
<dbReference type="PROSITE" id="PS50005">
    <property type="entry name" value="TPR"/>
    <property type="match status" value="1"/>
</dbReference>
<dbReference type="SMART" id="SM00028">
    <property type="entry name" value="TPR"/>
    <property type="match status" value="3"/>
</dbReference>
<dbReference type="EMBL" id="BLQM01000024">
    <property type="protein sequence ID" value="GMH51962.1"/>
    <property type="molecule type" value="Genomic_DNA"/>
</dbReference>
<evidence type="ECO:0000256" key="1">
    <source>
        <dbReference type="ARBA" id="ARBA00022737"/>
    </source>
</evidence>
<organism evidence="4 5">
    <name type="scientific">Triparma laevis f. inornata</name>
    <dbReference type="NCBI Taxonomy" id="1714386"/>
    <lineage>
        <taxon>Eukaryota</taxon>
        <taxon>Sar</taxon>
        <taxon>Stramenopiles</taxon>
        <taxon>Ochrophyta</taxon>
        <taxon>Bolidophyceae</taxon>
        <taxon>Parmales</taxon>
        <taxon>Triparmaceae</taxon>
        <taxon>Triparma</taxon>
    </lineage>
</organism>
<dbReference type="SUPFAM" id="SSF48452">
    <property type="entry name" value="TPR-like"/>
    <property type="match status" value="1"/>
</dbReference>
<keyword evidence="1" id="KW-0677">Repeat</keyword>
<name>A0A9W7DRF3_9STRA</name>
<dbReference type="Pfam" id="PF13374">
    <property type="entry name" value="TPR_10"/>
    <property type="match status" value="2"/>
</dbReference>
<dbReference type="PANTHER" id="PTHR45641:SF19">
    <property type="entry name" value="NEPHROCYSTIN-3"/>
    <property type="match status" value="1"/>
</dbReference>
<evidence type="ECO:0000256" key="2">
    <source>
        <dbReference type="ARBA" id="ARBA00022803"/>
    </source>
</evidence>
<keyword evidence="2 3" id="KW-0802">TPR repeat</keyword>
<dbReference type="InterPro" id="IPR019734">
    <property type="entry name" value="TPR_rpt"/>
</dbReference>